<name>A0A2S0NKQ3_9MOLU</name>
<dbReference type="InterPro" id="IPR047640">
    <property type="entry name" value="RpiR-like"/>
</dbReference>
<feature type="domain" description="HTH rpiR-type" evidence="1">
    <location>
        <begin position="3"/>
        <end position="79"/>
    </location>
</feature>
<dbReference type="RefSeq" id="WP_303662170.1">
    <property type="nucleotide sequence ID" value="NZ_CP027019.1"/>
</dbReference>
<dbReference type="EMBL" id="CP027019">
    <property type="protein sequence ID" value="AVP49596.1"/>
    <property type="molecule type" value="Genomic_DNA"/>
</dbReference>
<dbReference type="PANTHER" id="PTHR30514">
    <property type="entry name" value="GLUCOKINASE"/>
    <property type="match status" value="1"/>
</dbReference>
<dbReference type="Pfam" id="PF01418">
    <property type="entry name" value="HTH_6"/>
    <property type="match status" value="1"/>
</dbReference>
<dbReference type="Proteomes" id="UP000239250">
    <property type="component" value="Chromosome"/>
</dbReference>
<dbReference type="GO" id="GO:0097367">
    <property type="term" value="F:carbohydrate derivative binding"/>
    <property type="evidence" value="ECO:0007669"/>
    <property type="project" value="InterPro"/>
</dbReference>
<accession>A0A2S0NKQ3</accession>
<dbReference type="GO" id="GO:0003677">
    <property type="term" value="F:DNA binding"/>
    <property type="evidence" value="ECO:0007669"/>
    <property type="project" value="InterPro"/>
</dbReference>
<protein>
    <recommendedName>
        <fullName evidence="1">HTH rpiR-type domain-containing protein</fullName>
    </recommendedName>
</protein>
<dbReference type="InterPro" id="IPR009057">
    <property type="entry name" value="Homeodomain-like_sf"/>
</dbReference>
<dbReference type="SUPFAM" id="SSF46689">
    <property type="entry name" value="Homeodomain-like"/>
    <property type="match status" value="1"/>
</dbReference>
<reference evidence="3" key="1">
    <citation type="submission" date="2018-02" db="EMBL/GenBank/DDBJ databases">
        <title>Firefly genomes illuminate parallel origins of bioluminescence in beetles.</title>
        <authorList>
            <person name="Fallon T.R."/>
            <person name="Lower S.E.S."/>
            <person name="Behringer M."/>
            <person name="Weng J.-K."/>
        </authorList>
    </citation>
    <scope>NUCLEOTIDE SEQUENCE [LARGE SCALE GENOMIC DNA]</scope>
</reference>
<sequence>MKGILGRLIEINDSYEQTSTTIIASVILENYLKGEFLDQKALAKQAHVSLPLITLFCQKLGFSGYKEFKTILRLEHQHYFNERKSTTKIKDPSLSSGINLVKNIYDNFFLDIVENDCFLASFVQKLKDNKTLTIFTSYSATNVASFAVNLFNGKGYNCRYLNEAENHIEARKYFCESKDVFLVIFIGQDTKRLFTILKTLDKNKVFIITSTGKRDYVKDYKNVFVIKSHLKFNGYFYRTILLESLFMIILESIENEGL</sequence>
<dbReference type="InterPro" id="IPR036388">
    <property type="entry name" value="WH-like_DNA-bd_sf"/>
</dbReference>
<dbReference type="GO" id="GO:0003700">
    <property type="term" value="F:DNA-binding transcription factor activity"/>
    <property type="evidence" value="ECO:0007669"/>
    <property type="project" value="InterPro"/>
</dbReference>
<dbReference type="PROSITE" id="PS51071">
    <property type="entry name" value="HTH_RPIR"/>
    <property type="match status" value="1"/>
</dbReference>
<dbReference type="AlphaFoldDB" id="A0A2S0NKQ3"/>
<evidence type="ECO:0000313" key="3">
    <source>
        <dbReference type="Proteomes" id="UP000239250"/>
    </source>
</evidence>
<evidence type="ECO:0000313" key="2">
    <source>
        <dbReference type="EMBL" id="AVP49596.1"/>
    </source>
</evidence>
<organism evidence="2 3">
    <name type="scientific">Williamsoniiplasma luminosum</name>
    <dbReference type="NCBI Taxonomy" id="214888"/>
    <lineage>
        <taxon>Bacteria</taxon>
        <taxon>Bacillati</taxon>
        <taxon>Mycoplasmatota</taxon>
        <taxon>Mollicutes</taxon>
        <taxon>Entomoplasmatales</taxon>
        <taxon>Williamsoniiplasma</taxon>
    </lineage>
</organism>
<dbReference type="Gene3D" id="1.10.10.10">
    <property type="entry name" value="Winged helix-like DNA-binding domain superfamily/Winged helix DNA-binding domain"/>
    <property type="match status" value="1"/>
</dbReference>
<gene>
    <name evidence="2" type="ORF">C5T88_03415</name>
</gene>
<proteinExistence type="predicted"/>
<evidence type="ECO:0000259" key="1">
    <source>
        <dbReference type="PROSITE" id="PS51071"/>
    </source>
</evidence>
<dbReference type="PANTHER" id="PTHR30514:SF1">
    <property type="entry name" value="HTH-TYPE TRANSCRIPTIONAL REGULATOR HEXR-RELATED"/>
    <property type="match status" value="1"/>
</dbReference>
<dbReference type="InterPro" id="IPR000281">
    <property type="entry name" value="HTH_RpiR"/>
</dbReference>